<evidence type="ECO:0000256" key="1">
    <source>
        <dbReference type="ARBA" id="ARBA00022598"/>
    </source>
</evidence>
<dbReference type="PROSITE" id="PS50975">
    <property type="entry name" value="ATP_GRASP"/>
    <property type="match status" value="1"/>
</dbReference>
<evidence type="ECO:0000313" key="7">
    <source>
        <dbReference type="Proteomes" id="UP000249016"/>
    </source>
</evidence>
<dbReference type="Gene3D" id="3.30.470.20">
    <property type="entry name" value="ATP-grasp fold, B domain"/>
    <property type="match status" value="1"/>
</dbReference>
<feature type="domain" description="ATP-grasp" evidence="5">
    <location>
        <begin position="22"/>
        <end position="206"/>
    </location>
</feature>
<dbReference type="Pfam" id="PF02655">
    <property type="entry name" value="ATP-grasp_3"/>
    <property type="match status" value="1"/>
</dbReference>
<dbReference type="AlphaFoldDB" id="A0A327NG49"/>
<proteinExistence type="predicted"/>
<evidence type="ECO:0000256" key="2">
    <source>
        <dbReference type="ARBA" id="ARBA00022741"/>
    </source>
</evidence>
<accession>A0A327NG49</accession>
<keyword evidence="1" id="KW-0436">Ligase</keyword>
<dbReference type="Proteomes" id="UP000249016">
    <property type="component" value="Unassembled WGS sequence"/>
</dbReference>
<dbReference type="GO" id="GO:0016874">
    <property type="term" value="F:ligase activity"/>
    <property type="evidence" value="ECO:0007669"/>
    <property type="project" value="UniProtKB-KW"/>
</dbReference>
<dbReference type="InterPro" id="IPR052032">
    <property type="entry name" value="ATP-dep_AA_Ligase"/>
</dbReference>
<dbReference type="Gene3D" id="3.30.1490.20">
    <property type="entry name" value="ATP-grasp fold, A domain"/>
    <property type="match status" value="1"/>
</dbReference>
<keyword evidence="7" id="KW-1185">Reference proteome</keyword>
<dbReference type="InterPro" id="IPR003806">
    <property type="entry name" value="ATP-grasp_PylC-type"/>
</dbReference>
<keyword evidence="3 4" id="KW-0067">ATP-binding</keyword>
<name>A0A327NG49_9BACT</name>
<dbReference type="GO" id="GO:0046872">
    <property type="term" value="F:metal ion binding"/>
    <property type="evidence" value="ECO:0007669"/>
    <property type="project" value="InterPro"/>
</dbReference>
<evidence type="ECO:0000259" key="5">
    <source>
        <dbReference type="PROSITE" id="PS50975"/>
    </source>
</evidence>
<dbReference type="SUPFAM" id="SSF56059">
    <property type="entry name" value="Glutathione synthetase ATP-binding domain-like"/>
    <property type="match status" value="1"/>
</dbReference>
<dbReference type="PANTHER" id="PTHR43585">
    <property type="entry name" value="FUMIPYRROLE BIOSYNTHESIS PROTEIN C"/>
    <property type="match status" value="1"/>
</dbReference>
<keyword evidence="2 4" id="KW-0547">Nucleotide-binding</keyword>
<gene>
    <name evidence="6" type="ORF">HMF3257_04200</name>
</gene>
<evidence type="ECO:0000256" key="4">
    <source>
        <dbReference type="PROSITE-ProRule" id="PRU00409"/>
    </source>
</evidence>
<dbReference type="PANTHER" id="PTHR43585:SF2">
    <property type="entry name" value="ATP-GRASP ENZYME FSQD"/>
    <property type="match status" value="1"/>
</dbReference>
<reference evidence="6 7" key="1">
    <citation type="submission" date="2018-06" db="EMBL/GenBank/DDBJ databases">
        <title>Spirosoma sp. HMF3257 Genome sequencing and assembly.</title>
        <authorList>
            <person name="Kang H."/>
            <person name="Cha I."/>
            <person name="Kim H."/>
            <person name="Kang J."/>
            <person name="Joh K."/>
        </authorList>
    </citation>
    <scope>NUCLEOTIDE SEQUENCE [LARGE SCALE GENOMIC DNA]</scope>
    <source>
        <strain evidence="6 7">HMF3257</strain>
    </source>
</reference>
<dbReference type="InterPro" id="IPR013815">
    <property type="entry name" value="ATP_grasp_subdomain_1"/>
</dbReference>
<organism evidence="6 7">
    <name type="scientific">Spirosoma telluris</name>
    <dbReference type="NCBI Taxonomy" id="2183553"/>
    <lineage>
        <taxon>Bacteria</taxon>
        <taxon>Pseudomonadati</taxon>
        <taxon>Bacteroidota</taxon>
        <taxon>Cytophagia</taxon>
        <taxon>Cytophagales</taxon>
        <taxon>Cytophagaceae</taxon>
        <taxon>Spirosoma</taxon>
    </lineage>
</organism>
<dbReference type="InterPro" id="IPR011761">
    <property type="entry name" value="ATP-grasp"/>
</dbReference>
<dbReference type="EMBL" id="QLII01000001">
    <property type="protein sequence ID" value="RAI73805.1"/>
    <property type="molecule type" value="Genomic_DNA"/>
</dbReference>
<evidence type="ECO:0000313" key="6">
    <source>
        <dbReference type="EMBL" id="RAI73805.1"/>
    </source>
</evidence>
<protein>
    <recommendedName>
        <fullName evidence="5">ATP-grasp domain-containing protein</fullName>
    </recommendedName>
</protein>
<sequence>MLLAWGTEIQYFDIGINKKRLAEFLTVHDLPCPKFAAVTTAEELQMESSKIGFPLIVKPTRSNFGRGIKKFEKWEDLKTFYDNDKEIDKEYIIQPFIIGSDITCNVICKNGEVLCHSIQESPVKYGSNFSHNDIIVFHDDNQVIRTVARMMKLLHWNGVACVDIRRNNKDQSILILEINGRFWASMVASYIRAGINFPEIMASLALGETVEFPFNVRQTKYHSLNIFRINYGLRKLHLKTLNISVILLTLLPDWPNW</sequence>
<evidence type="ECO:0000256" key="3">
    <source>
        <dbReference type="ARBA" id="ARBA00022840"/>
    </source>
</evidence>
<dbReference type="GO" id="GO:0005524">
    <property type="term" value="F:ATP binding"/>
    <property type="evidence" value="ECO:0007669"/>
    <property type="project" value="UniProtKB-UniRule"/>
</dbReference>
<comment type="caution">
    <text evidence="6">The sequence shown here is derived from an EMBL/GenBank/DDBJ whole genome shotgun (WGS) entry which is preliminary data.</text>
</comment>